<dbReference type="EnsemblPlants" id="Pp3c4_12820V3.2">
    <property type="protein sequence ID" value="PAC:32920454.CDS.1"/>
    <property type="gene ID" value="Pp3c4_12820"/>
</dbReference>
<evidence type="ECO:0000313" key="2">
    <source>
        <dbReference type="EnsemblPlants" id="PAC:32920453.CDS.1"/>
    </source>
</evidence>
<reference evidence="2" key="3">
    <citation type="submission" date="2020-12" db="UniProtKB">
        <authorList>
            <consortium name="EnsemblPlants"/>
        </authorList>
    </citation>
    <scope>IDENTIFICATION</scope>
</reference>
<dbReference type="AlphaFoldDB" id="A0A2K1KNA2"/>
<evidence type="ECO:0000313" key="3">
    <source>
        <dbReference type="Proteomes" id="UP000006727"/>
    </source>
</evidence>
<proteinExistence type="predicted"/>
<protein>
    <submittedName>
        <fullName evidence="1 2">Uncharacterized protein</fullName>
    </submittedName>
</protein>
<dbReference type="Gramene" id="Pp3c4_12820V3.3">
    <property type="protein sequence ID" value="PAC:32920455.CDS.1"/>
    <property type="gene ID" value="Pp3c4_12820"/>
</dbReference>
<dbReference type="Gramene" id="Pp3c4_12820V3.1">
    <property type="protein sequence ID" value="PAC:32920453.CDS.1"/>
    <property type="gene ID" value="Pp3c4_12820"/>
</dbReference>
<dbReference type="Proteomes" id="UP000006727">
    <property type="component" value="Chromosome 4"/>
</dbReference>
<evidence type="ECO:0000313" key="1">
    <source>
        <dbReference type="EMBL" id="PNR55237.1"/>
    </source>
</evidence>
<dbReference type="InParanoid" id="A0A2K1KNA2"/>
<keyword evidence="3" id="KW-1185">Reference proteome</keyword>
<sequence>MRRTKQVNMVLGVSDSVLETASSILMKPSRESVMLDLQDELGHIGQQQPAWRGRNADRVREPYAGPDRVGVTARVRVMLKRKVFEEQSIFLLRV</sequence>
<dbReference type="EMBL" id="ABEU02000004">
    <property type="protein sequence ID" value="PNR55237.1"/>
    <property type="molecule type" value="Genomic_DNA"/>
</dbReference>
<name>A0A2K1KNA2_PHYPA</name>
<dbReference type="EnsemblPlants" id="Pp3c4_12820V3.4">
    <property type="protein sequence ID" value="PAC:32920456.CDS.1"/>
    <property type="gene ID" value="Pp3c4_12820"/>
</dbReference>
<dbReference type="EnsemblPlants" id="Pp3c4_12820V3.3">
    <property type="protein sequence ID" value="PAC:32920455.CDS.1"/>
    <property type="gene ID" value="Pp3c4_12820"/>
</dbReference>
<reference evidence="1 3" key="2">
    <citation type="journal article" date="2018" name="Plant J.">
        <title>The Physcomitrella patens chromosome-scale assembly reveals moss genome structure and evolution.</title>
        <authorList>
            <person name="Lang D."/>
            <person name="Ullrich K.K."/>
            <person name="Murat F."/>
            <person name="Fuchs J."/>
            <person name="Jenkins J."/>
            <person name="Haas F.B."/>
            <person name="Piednoel M."/>
            <person name="Gundlach H."/>
            <person name="Van Bel M."/>
            <person name="Meyberg R."/>
            <person name="Vives C."/>
            <person name="Morata J."/>
            <person name="Symeonidi A."/>
            <person name="Hiss M."/>
            <person name="Muchero W."/>
            <person name="Kamisugi Y."/>
            <person name="Saleh O."/>
            <person name="Blanc G."/>
            <person name="Decker E.L."/>
            <person name="van Gessel N."/>
            <person name="Grimwood J."/>
            <person name="Hayes R.D."/>
            <person name="Graham S.W."/>
            <person name="Gunter L.E."/>
            <person name="McDaniel S.F."/>
            <person name="Hoernstein S.N.W."/>
            <person name="Larsson A."/>
            <person name="Li F.W."/>
            <person name="Perroud P.F."/>
            <person name="Phillips J."/>
            <person name="Ranjan P."/>
            <person name="Rokshar D.S."/>
            <person name="Rothfels C.J."/>
            <person name="Schneider L."/>
            <person name="Shu S."/>
            <person name="Stevenson D.W."/>
            <person name="Thummler F."/>
            <person name="Tillich M."/>
            <person name="Villarreal Aguilar J.C."/>
            <person name="Widiez T."/>
            <person name="Wong G.K."/>
            <person name="Wymore A."/>
            <person name="Zhang Y."/>
            <person name="Zimmer A.D."/>
            <person name="Quatrano R.S."/>
            <person name="Mayer K.F.X."/>
            <person name="Goodstein D."/>
            <person name="Casacuberta J.M."/>
            <person name="Vandepoele K."/>
            <person name="Reski R."/>
            <person name="Cuming A.C."/>
            <person name="Tuskan G.A."/>
            <person name="Maumus F."/>
            <person name="Salse J."/>
            <person name="Schmutz J."/>
            <person name="Rensing S.A."/>
        </authorList>
    </citation>
    <scope>NUCLEOTIDE SEQUENCE [LARGE SCALE GENOMIC DNA]</scope>
    <source>
        <strain evidence="2 3">cv. Gransden 2004</strain>
    </source>
</reference>
<organism evidence="1">
    <name type="scientific">Physcomitrium patens</name>
    <name type="common">Spreading-leaved earth moss</name>
    <name type="synonym">Physcomitrella patens</name>
    <dbReference type="NCBI Taxonomy" id="3218"/>
    <lineage>
        <taxon>Eukaryota</taxon>
        <taxon>Viridiplantae</taxon>
        <taxon>Streptophyta</taxon>
        <taxon>Embryophyta</taxon>
        <taxon>Bryophyta</taxon>
        <taxon>Bryophytina</taxon>
        <taxon>Bryopsida</taxon>
        <taxon>Funariidae</taxon>
        <taxon>Funariales</taxon>
        <taxon>Funariaceae</taxon>
        <taxon>Physcomitrium</taxon>
    </lineage>
</organism>
<gene>
    <name evidence="1" type="ORF">PHYPA_006132</name>
</gene>
<reference evidence="1 3" key="1">
    <citation type="journal article" date="2008" name="Science">
        <title>The Physcomitrella genome reveals evolutionary insights into the conquest of land by plants.</title>
        <authorList>
            <person name="Rensing S."/>
            <person name="Lang D."/>
            <person name="Zimmer A."/>
            <person name="Terry A."/>
            <person name="Salamov A."/>
            <person name="Shapiro H."/>
            <person name="Nishiyama T."/>
            <person name="Perroud P.-F."/>
            <person name="Lindquist E."/>
            <person name="Kamisugi Y."/>
            <person name="Tanahashi T."/>
            <person name="Sakakibara K."/>
            <person name="Fujita T."/>
            <person name="Oishi K."/>
            <person name="Shin-I T."/>
            <person name="Kuroki Y."/>
            <person name="Toyoda A."/>
            <person name="Suzuki Y."/>
            <person name="Hashimoto A."/>
            <person name="Yamaguchi K."/>
            <person name="Sugano A."/>
            <person name="Kohara Y."/>
            <person name="Fujiyama A."/>
            <person name="Anterola A."/>
            <person name="Aoki S."/>
            <person name="Ashton N."/>
            <person name="Barbazuk W.B."/>
            <person name="Barker E."/>
            <person name="Bennetzen J."/>
            <person name="Bezanilla M."/>
            <person name="Blankenship R."/>
            <person name="Cho S.H."/>
            <person name="Dutcher S."/>
            <person name="Estelle M."/>
            <person name="Fawcett J.A."/>
            <person name="Gundlach H."/>
            <person name="Hanada K."/>
            <person name="Heyl A."/>
            <person name="Hicks K.A."/>
            <person name="Hugh J."/>
            <person name="Lohr M."/>
            <person name="Mayer K."/>
            <person name="Melkozernov A."/>
            <person name="Murata T."/>
            <person name="Nelson D."/>
            <person name="Pils B."/>
            <person name="Prigge M."/>
            <person name="Reiss B."/>
            <person name="Renner T."/>
            <person name="Rombauts S."/>
            <person name="Rushton P."/>
            <person name="Sanderfoot A."/>
            <person name="Schween G."/>
            <person name="Shiu S.-H."/>
            <person name="Stueber K."/>
            <person name="Theodoulou F.L."/>
            <person name="Tu H."/>
            <person name="Van de Peer Y."/>
            <person name="Verrier P.J."/>
            <person name="Waters E."/>
            <person name="Wood A."/>
            <person name="Yang L."/>
            <person name="Cove D."/>
            <person name="Cuming A."/>
            <person name="Hasebe M."/>
            <person name="Lucas S."/>
            <person name="Mishler D.B."/>
            <person name="Reski R."/>
            <person name="Grigoriev I."/>
            <person name="Quatrano R.S."/>
            <person name="Boore J.L."/>
        </authorList>
    </citation>
    <scope>NUCLEOTIDE SEQUENCE [LARGE SCALE GENOMIC DNA]</scope>
    <source>
        <strain evidence="2 3">cv. Gransden 2004</strain>
    </source>
</reference>
<dbReference type="EnsemblPlants" id="Pp3c4_12820V3.1">
    <property type="protein sequence ID" value="PAC:32920453.CDS.1"/>
    <property type="gene ID" value="Pp3c4_12820"/>
</dbReference>
<accession>A0A2K1KNA2</accession>
<dbReference type="Gramene" id="Pp3c4_12820V3.2">
    <property type="protein sequence ID" value="PAC:32920454.CDS.1"/>
    <property type="gene ID" value="Pp3c4_12820"/>
</dbReference>
<dbReference type="Gramene" id="Pp3c4_12820V3.4">
    <property type="protein sequence ID" value="PAC:32920456.CDS.1"/>
    <property type="gene ID" value="Pp3c4_12820"/>
</dbReference>